<feature type="transmembrane region" description="Helical" evidence="1">
    <location>
        <begin position="64"/>
        <end position="83"/>
    </location>
</feature>
<name>A0A1J5R994_9ZZZZ</name>
<comment type="caution">
    <text evidence="3">The sequence shown here is derived from an EMBL/GenBank/DDBJ whole genome shotgun (WGS) entry which is preliminary data.</text>
</comment>
<dbReference type="Gene3D" id="1.20.144.10">
    <property type="entry name" value="Phosphatidic acid phosphatase type 2/haloperoxidase"/>
    <property type="match status" value="1"/>
</dbReference>
<dbReference type="CDD" id="cd03385">
    <property type="entry name" value="PAP2_BcrC_like"/>
    <property type="match status" value="1"/>
</dbReference>
<keyword evidence="1" id="KW-0812">Transmembrane</keyword>
<evidence type="ECO:0000313" key="3">
    <source>
        <dbReference type="EMBL" id="OIQ86243.1"/>
    </source>
</evidence>
<dbReference type="InterPro" id="IPR033879">
    <property type="entry name" value="UPP_Pase"/>
</dbReference>
<dbReference type="AlphaFoldDB" id="A0A1J5R994"/>
<dbReference type="PANTHER" id="PTHR14969">
    <property type="entry name" value="SPHINGOSINE-1-PHOSPHATE PHOSPHOHYDROLASE"/>
    <property type="match status" value="1"/>
</dbReference>
<dbReference type="EC" id="3.6.1.27" evidence="3"/>
<protein>
    <submittedName>
        <fullName evidence="3">Putative undecaprenyl-diphosphatase YbjG</fullName>
        <ecNumber evidence="3">3.6.1.27</ecNumber>
    </submittedName>
</protein>
<dbReference type="Pfam" id="PF01569">
    <property type="entry name" value="PAP2"/>
    <property type="match status" value="1"/>
</dbReference>
<organism evidence="3">
    <name type="scientific">mine drainage metagenome</name>
    <dbReference type="NCBI Taxonomy" id="410659"/>
    <lineage>
        <taxon>unclassified sequences</taxon>
        <taxon>metagenomes</taxon>
        <taxon>ecological metagenomes</taxon>
    </lineage>
</organism>
<dbReference type="PANTHER" id="PTHR14969:SF13">
    <property type="entry name" value="AT30094P"/>
    <property type="match status" value="1"/>
</dbReference>
<feature type="transmembrane region" description="Helical" evidence="1">
    <location>
        <begin position="134"/>
        <end position="152"/>
    </location>
</feature>
<proteinExistence type="predicted"/>
<dbReference type="SMART" id="SM00014">
    <property type="entry name" value="acidPPc"/>
    <property type="match status" value="1"/>
</dbReference>
<feature type="transmembrane region" description="Helical" evidence="1">
    <location>
        <begin position="95"/>
        <end position="114"/>
    </location>
</feature>
<dbReference type="EMBL" id="MLJW01000492">
    <property type="protein sequence ID" value="OIQ86243.1"/>
    <property type="molecule type" value="Genomic_DNA"/>
</dbReference>
<accession>A0A1J5R994</accession>
<evidence type="ECO:0000259" key="2">
    <source>
        <dbReference type="SMART" id="SM00014"/>
    </source>
</evidence>
<dbReference type="InterPro" id="IPR036938">
    <property type="entry name" value="PAP2/HPO_sf"/>
</dbReference>
<reference evidence="3" key="1">
    <citation type="submission" date="2016-10" db="EMBL/GenBank/DDBJ databases">
        <title>Sequence of Gallionella enrichment culture.</title>
        <authorList>
            <person name="Poehlein A."/>
            <person name="Muehling M."/>
            <person name="Daniel R."/>
        </authorList>
    </citation>
    <scope>NUCLEOTIDE SEQUENCE</scope>
</reference>
<dbReference type="GO" id="GO:0050380">
    <property type="term" value="F:undecaprenyl-diphosphatase activity"/>
    <property type="evidence" value="ECO:0007669"/>
    <property type="project" value="UniProtKB-EC"/>
</dbReference>
<dbReference type="InterPro" id="IPR000326">
    <property type="entry name" value="PAP2/HPO"/>
</dbReference>
<keyword evidence="1" id="KW-0472">Membrane</keyword>
<gene>
    <name evidence="3" type="primary">ybjG_4</name>
    <name evidence="3" type="ORF">GALL_319210</name>
</gene>
<feature type="domain" description="Phosphatidic acid phosphatase type 2/haloperoxidase" evidence="2">
    <location>
        <begin position="91"/>
        <end position="200"/>
    </location>
</feature>
<feature type="transmembrane region" description="Helical" evidence="1">
    <location>
        <begin position="159"/>
        <end position="177"/>
    </location>
</feature>
<evidence type="ECO:0000256" key="1">
    <source>
        <dbReference type="SAM" id="Phobius"/>
    </source>
</evidence>
<dbReference type="SUPFAM" id="SSF48317">
    <property type="entry name" value="Acid phosphatase/Vanadium-dependent haloperoxidase"/>
    <property type="match status" value="1"/>
</dbReference>
<keyword evidence="3" id="KW-0378">Hydrolase</keyword>
<feature type="transmembrane region" description="Helical" evidence="1">
    <location>
        <begin position="189"/>
        <end position="214"/>
    </location>
</feature>
<keyword evidence="1" id="KW-1133">Transmembrane helix</keyword>
<dbReference type="GO" id="GO:0005886">
    <property type="term" value="C:plasma membrane"/>
    <property type="evidence" value="ECO:0007669"/>
    <property type="project" value="InterPro"/>
</dbReference>
<feature type="transmembrane region" description="Helical" evidence="1">
    <location>
        <begin position="40"/>
        <end position="58"/>
    </location>
</feature>
<sequence>MRNDRALMVASQSRYVDAKDWQGHSARHPRYLPMHAINNLNHILFLLLNAGAATPHWWIDVAVFVANDLVYGVPVLLLGLWLAGGQSRRTAALQAFAIAMVALAANQVIGMVWYQPRPFVSGLGHTWTAHVADASFPSDHLTLFTSIGLGLLFGGLKRVGLATILVGLLVGWARIYVGLHFPLDMAGSLMVAAVCGAVVVPSWRHIGVAWTLCLERIYRRLLARPIAWGLLRA</sequence>